<proteinExistence type="predicted"/>
<gene>
    <name evidence="2" type="ORF">HPB51_013717</name>
</gene>
<accession>A0A9J6F3E2</accession>
<dbReference type="Proteomes" id="UP000821866">
    <property type="component" value="Chromosome 1"/>
</dbReference>
<dbReference type="EMBL" id="JABSTU010000001">
    <property type="protein sequence ID" value="KAH8041057.1"/>
    <property type="molecule type" value="Genomic_DNA"/>
</dbReference>
<comment type="caution">
    <text evidence="2">The sequence shown here is derived from an EMBL/GenBank/DDBJ whole genome shotgun (WGS) entry which is preliminary data.</text>
</comment>
<evidence type="ECO:0000313" key="3">
    <source>
        <dbReference type="Proteomes" id="UP000821866"/>
    </source>
</evidence>
<dbReference type="AlphaFoldDB" id="A0A9J6F3E2"/>
<evidence type="ECO:0000256" key="1">
    <source>
        <dbReference type="SAM" id="MobiDB-lite"/>
    </source>
</evidence>
<keyword evidence="3" id="KW-1185">Reference proteome</keyword>
<reference evidence="2" key="2">
    <citation type="submission" date="2021-09" db="EMBL/GenBank/DDBJ databases">
        <authorList>
            <person name="Jia N."/>
            <person name="Wang J."/>
            <person name="Shi W."/>
            <person name="Du L."/>
            <person name="Sun Y."/>
            <person name="Zhan W."/>
            <person name="Jiang J."/>
            <person name="Wang Q."/>
            <person name="Zhang B."/>
            <person name="Ji P."/>
            <person name="Sakyi L.B."/>
            <person name="Cui X."/>
            <person name="Yuan T."/>
            <person name="Jiang B."/>
            <person name="Yang W."/>
            <person name="Lam T.T.-Y."/>
            <person name="Chang Q."/>
            <person name="Ding S."/>
            <person name="Wang X."/>
            <person name="Zhu J."/>
            <person name="Ruan X."/>
            <person name="Zhao L."/>
            <person name="Wei J."/>
            <person name="Que T."/>
            <person name="Du C."/>
            <person name="Cheng J."/>
            <person name="Dai P."/>
            <person name="Han X."/>
            <person name="Huang E."/>
            <person name="Gao Y."/>
            <person name="Liu J."/>
            <person name="Shao H."/>
            <person name="Ye R."/>
            <person name="Li L."/>
            <person name="Wei W."/>
            <person name="Wang X."/>
            <person name="Wang C."/>
            <person name="Huo Q."/>
            <person name="Li W."/>
            <person name="Guo W."/>
            <person name="Chen H."/>
            <person name="Chen S."/>
            <person name="Zhou L."/>
            <person name="Zhou L."/>
            <person name="Ni X."/>
            <person name="Tian J."/>
            <person name="Zhou Y."/>
            <person name="Sheng Y."/>
            <person name="Liu T."/>
            <person name="Pan Y."/>
            <person name="Xia L."/>
            <person name="Li J."/>
            <person name="Zhao F."/>
            <person name="Cao W."/>
        </authorList>
    </citation>
    <scope>NUCLEOTIDE SEQUENCE</scope>
    <source>
        <strain evidence="2">Rmic-2018</strain>
        <tissue evidence="2">Larvae</tissue>
    </source>
</reference>
<evidence type="ECO:0000313" key="2">
    <source>
        <dbReference type="EMBL" id="KAH8041057.1"/>
    </source>
</evidence>
<name>A0A9J6F3E2_RHIMP</name>
<feature type="region of interest" description="Disordered" evidence="1">
    <location>
        <begin position="1"/>
        <end position="56"/>
    </location>
</feature>
<protein>
    <submittedName>
        <fullName evidence="2">Uncharacterized protein</fullName>
    </submittedName>
</protein>
<reference evidence="2" key="1">
    <citation type="journal article" date="2020" name="Cell">
        <title>Large-Scale Comparative Analyses of Tick Genomes Elucidate Their Genetic Diversity and Vector Capacities.</title>
        <authorList>
            <consortium name="Tick Genome and Microbiome Consortium (TIGMIC)"/>
            <person name="Jia N."/>
            <person name="Wang J."/>
            <person name="Shi W."/>
            <person name="Du L."/>
            <person name="Sun Y."/>
            <person name="Zhan W."/>
            <person name="Jiang J.F."/>
            <person name="Wang Q."/>
            <person name="Zhang B."/>
            <person name="Ji P."/>
            <person name="Bell-Sakyi L."/>
            <person name="Cui X.M."/>
            <person name="Yuan T.T."/>
            <person name="Jiang B.G."/>
            <person name="Yang W.F."/>
            <person name="Lam T.T."/>
            <person name="Chang Q.C."/>
            <person name="Ding S.J."/>
            <person name="Wang X.J."/>
            <person name="Zhu J.G."/>
            <person name="Ruan X.D."/>
            <person name="Zhao L."/>
            <person name="Wei J.T."/>
            <person name="Ye R.Z."/>
            <person name="Que T.C."/>
            <person name="Du C.H."/>
            <person name="Zhou Y.H."/>
            <person name="Cheng J.X."/>
            <person name="Dai P.F."/>
            <person name="Guo W.B."/>
            <person name="Han X.H."/>
            <person name="Huang E.J."/>
            <person name="Li L.F."/>
            <person name="Wei W."/>
            <person name="Gao Y.C."/>
            <person name="Liu J.Z."/>
            <person name="Shao H.Z."/>
            <person name="Wang X."/>
            <person name="Wang C.C."/>
            <person name="Yang T.C."/>
            <person name="Huo Q.B."/>
            <person name="Li W."/>
            <person name="Chen H.Y."/>
            <person name="Chen S.E."/>
            <person name="Zhou L.G."/>
            <person name="Ni X.B."/>
            <person name="Tian J.H."/>
            <person name="Sheng Y."/>
            <person name="Liu T."/>
            <person name="Pan Y.S."/>
            <person name="Xia L.Y."/>
            <person name="Li J."/>
            <person name="Zhao F."/>
            <person name="Cao W.C."/>
        </authorList>
    </citation>
    <scope>NUCLEOTIDE SEQUENCE</scope>
    <source>
        <strain evidence="2">Rmic-2018</strain>
    </source>
</reference>
<dbReference type="VEuPathDB" id="VectorBase:LOC119159513"/>
<sequence length="337" mass="35106">MPGTCRRSKIEEVPPPPRPLRKNPGYAEGGSMAARVKTQSIPYPEPSFAEREEHNRPARARARLIVVTAANVVKRAPLACTTVTPAAELRSMALRSGAPTRVEGRSLRLLHSALAMFAAVGPPLAASVGLHPRCTGLLWLYGRPRPTGAAGSKARDSEYECLPGSLGVEAPSGDPMLSELQLQPLGRRSAAAAPSSDEVASMKPMLLQAAQGAGGLAAGSPPALSPNLPSVVKVEPRLPSPCVGGAASDGVPQKRVRQDDAGAWISSPSSQMSVGSLSPPPPLLNGLANSSGLSPVSCSSYETYSPRGPCGDIRFTWRFQGGTVAWPLSEEGKGMKT</sequence>
<organism evidence="2 3">
    <name type="scientific">Rhipicephalus microplus</name>
    <name type="common">Cattle tick</name>
    <name type="synonym">Boophilus microplus</name>
    <dbReference type="NCBI Taxonomy" id="6941"/>
    <lineage>
        <taxon>Eukaryota</taxon>
        <taxon>Metazoa</taxon>
        <taxon>Ecdysozoa</taxon>
        <taxon>Arthropoda</taxon>
        <taxon>Chelicerata</taxon>
        <taxon>Arachnida</taxon>
        <taxon>Acari</taxon>
        <taxon>Parasitiformes</taxon>
        <taxon>Ixodida</taxon>
        <taxon>Ixodoidea</taxon>
        <taxon>Ixodidae</taxon>
        <taxon>Rhipicephalinae</taxon>
        <taxon>Rhipicephalus</taxon>
        <taxon>Boophilus</taxon>
    </lineage>
</organism>